<dbReference type="GO" id="GO:0009245">
    <property type="term" value="P:lipid A biosynthetic process"/>
    <property type="evidence" value="ECO:0007669"/>
    <property type="project" value="TreeGrafter"/>
</dbReference>
<keyword evidence="10" id="KW-0812">Transmembrane</keyword>
<evidence type="ECO:0000256" key="1">
    <source>
        <dbReference type="ARBA" id="ARBA00004713"/>
    </source>
</evidence>
<protein>
    <recommendedName>
        <fullName evidence="4 10">3-deoxy-D-manno-octulosonic acid transferase</fullName>
        <shortName evidence="10">Kdo transferase</shortName>
        <ecNumber evidence="3 10">2.4.99.12</ecNumber>
    </recommendedName>
    <alternativeName>
        <fullName evidence="6 10">Lipid IV(A) 3-deoxy-D-manno-octulosonic acid transferase</fullName>
    </alternativeName>
</protein>
<evidence type="ECO:0000259" key="11">
    <source>
        <dbReference type="Pfam" id="PF04413"/>
    </source>
</evidence>
<comment type="subcellular location">
    <subcellularLocation>
        <location evidence="10">Cell membrane</location>
    </subcellularLocation>
</comment>
<evidence type="ECO:0000256" key="9">
    <source>
        <dbReference type="PIRSR" id="PIRSR639901-2"/>
    </source>
</evidence>
<dbReference type="GO" id="GO:0043842">
    <property type="term" value="F:Kdo transferase activity"/>
    <property type="evidence" value="ECO:0007669"/>
    <property type="project" value="UniProtKB-EC"/>
</dbReference>
<dbReference type="InterPro" id="IPR038107">
    <property type="entry name" value="Glycos_transf_N_sf"/>
</dbReference>
<evidence type="ECO:0000256" key="6">
    <source>
        <dbReference type="ARBA" id="ARBA00031445"/>
    </source>
</evidence>
<dbReference type="PANTHER" id="PTHR42755">
    <property type="entry name" value="3-DEOXY-MANNO-OCTULOSONATE CYTIDYLYLTRANSFERASE"/>
    <property type="match status" value="1"/>
</dbReference>
<dbReference type="OrthoDB" id="9789797at2"/>
<dbReference type="Gene3D" id="3.40.50.11720">
    <property type="entry name" value="3-Deoxy-D-manno-octulosonic-acid transferase, N-terminal domain"/>
    <property type="match status" value="1"/>
</dbReference>
<reference evidence="12 13" key="1">
    <citation type="submission" date="2019-02" db="EMBL/GenBank/DDBJ databases">
        <title>Deep-cultivation of Planctomycetes and their phenomic and genomic characterization uncovers novel biology.</title>
        <authorList>
            <person name="Wiegand S."/>
            <person name="Jogler M."/>
            <person name="Boedeker C."/>
            <person name="Pinto D."/>
            <person name="Vollmers J."/>
            <person name="Rivas-Marin E."/>
            <person name="Kohn T."/>
            <person name="Peeters S.H."/>
            <person name="Heuer A."/>
            <person name="Rast P."/>
            <person name="Oberbeckmann S."/>
            <person name="Bunk B."/>
            <person name="Jeske O."/>
            <person name="Meyerdierks A."/>
            <person name="Storesund J.E."/>
            <person name="Kallscheuer N."/>
            <person name="Luecker S."/>
            <person name="Lage O.M."/>
            <person name="Pohl T."/>
            <person name="Merkel B.J."/>
            <person name="Hornburger P."/>
            <person name="Mueller R.-W."/>
            <person name="Bruemmer F."/>
            <person name="Labrenz M."/>
            <person name="Spormann A.M."/>
            <person name="Op den Camp H."/>
            <person name="Overmann J."/>
            <person name="Amann R."/>
            <person name="Jetten M.S.M."/>
            <person name="Mascher T."/>
            <person name="Medema M.H."/>
            <person name="Devos D.P."/>
            <person name="Kaster A.-K."/>
            <person name="Ovreas L."/>
            <person name="Rohde M."/>
            <person name="Galperin M.Y."/>
            <person name="Jogler C."/>
        </authorList>
    </citation>
    <scope>NUCLEOTIDE SEQUENCE [LARGE SCALE GENOMIC DNA]</scope>
    <source>
        <strain evidence="12 13">SV_7m_r</strain>
    </source>
</reference>
<comment type="similarity">
    <text evidence="2">Belongs to the glycosyltransferase group 1 family. Glycosyltransferase 30 subfamily.</text>
</comment>
<name>A0A517SS57_9BACT</name>
<keyword evidence="12" id="KW-0328">Glycosyltransferase</keyword>
<sequence>MLFNFVYALLLLIASPLVIYRALRHGRYRRGVKQKLLGLSKQQANHLRQSSSQRPLVWMHAVSVGEINVLAALVPRLEQMLPETLIVISTSTDTGYDLACQRFGAERVFFCPLDFSWAVKRTFKNLDPALFVLTELELWPNLIRQSRQAKVPCVVINARLSDRSCQGYCKAKALLGSVFGSLSMVLCQDETSANNFQQCGVPTERLSVTGSLKFDGVTGSRDSESVCSRVDWAGKQNEHIAWLVGSTQPDEEAMALRIYSDLRKRHAGLRLILVPRHPERFGAVANLIEHQGFAVHRRSQQTEMPGGQWSGETVILIDTIGELSHWWGVADLATVGGSFGDRGGQNMLEPASYGCAVTFGPDTRNFKDIANRLIHQQAAIRCQDETELLQTIGQFLNDPPMAGALGKRAQQFVQSQRGASEATMTALRQRLPDTLESPTR</sequence>
<dbReference type="SUPFAM" id="SSF53756">
    <property type="entry name" value="UDP-Glycosyltransferase/glycogen phosphorylase"/>
    <property type="match status" value="1"/>
</dbReference>
<keyword evidence="10" id="KW-0448">Lipopolysaccharide biosynthesis</keyword>
<feature type="domain" description="3-deoxy-D-manno-octulosonic-acid transferase N-terminal" evidence="11">
    <location>
        <begin position="48"/>
        <end position="215"/>
    </location>
</feature>
<evidence type="ECO:0000256" key="8">
    <source>
        <dbReference type="PIRSR" id="PIRSR639901-1"/>
    </source>
</evidence>
<comment type="pathway">
    <text evidence="1 10">Bacterial outer membrane biogenesis; LPS core biosynthesis.</text>
</comment>
<dbReference type="InterPro" id="IPR007507">
    <property type="entry name" value="Glycos_transf_N"/>
</dbReference>
<gene>
    <name evidence="12" type="primary">waaA</name>
    <name evidence="12" type="ORF">SV7mr_14660</name>
</gene>
<keyword evidence="10" id="KW-0472">Membrane</keyword>
<evidence type="ECO:0000256" key="4">
    <source>
        <dbReference type="ARBA" id="ARBA00019077"/>
    </source>
</evidence>
<dbReference type="AlphaFoldDB" id="A0A517SS57"/>
<dbReference type="UniPathway" id="UPA00958"/>
<evidence type="ECO:0000256" key="7">
    <source>
        <dbReference type="ARBA" id="ARBA00049183"/>
    </source>
</evidence>
<evidence type="ECO:0000256" key="3">
    <source>
        <dbReference type="ARBA" id="ARBA00012621"/>
    </source>
</evidence>
<evidence type="ECO:0000313" key="12">
    <source>
        <dbReference type="EMBL" id="QDT58964.1"/>
    </source>
</evidence>
<keyword evidence="10" id="KW-1003">Cell membrane</keyword>
<dbReference type="PANTHER" id="PTHR42755:SF1">
    <property type="entry name" value="3-DEOXY-D-MANNO-OCTULOSONIC ACID TRANSFERASE, MITOCHONDRIAL-RELATED"/>
    <property type="match status" value="1"/>
</dbReference>
<comment type="function">
    <text evidence="10">Involved in lipopolysaccharide (LPS) biosynthesis. Catalyzes the transfer of 3-deoxy-D-manno-octulosonate (Kdo) residue(s) from CMP-Kdo to lipid IV(A), the tetraacyldisaccharide-1,4'-bisphosphate precursor of lipid A.</text>
</comment>
<dbReference type="GO" id="GO:0009244">
    <property type="term" value="P:lipopolysaccharide core region biosynthetic process"/>
    <property type="evidence" value="ECO:0007669"/>
    <property type="project" value="UniProtKB-UniRule"/>
</dbReference>
<accession>A0A517SS57</accession>
<evidence type="ECO:0000256" key="10">
    <source>
        <dbReference type="RuleBase" id="RU365103"/>
    </source>
</evidence>
<keyword evidence="5 10" id="KW-0808">Transferase</keyword>
<dbReference type="Proteomes" id="UP000315003">
    <property type="component" value="Chromosome"/>
</dbReference>
<dbReference type="Pfam" id="PF04413">
    <property type="entry name" value="Glycos_transf_N"/>
    <property type="match status" value="1"/>
</dbReference>
<comment type="catalytic activity">
    <reaction evidence="7 10">
        <text>lipid IVA (E. coli) + CMP-3-deoxy-beta-D-manno-octulosonate = alpha-Kdo-(2-&gt;6)-lipid IVA (E. coli) + CMP + H(+)</text>
        <dbReference type="Rhea" id="RHEA:28066"/>
        <dbReference type="ChEBI" id="CHEBI:15378"/>
        <dbReference type="ChEBI" id="CHEBI:58603"/>
        <dbReference type="ChEBI" id="CHEBI:60364"/>
        <dbReference type="ChEBI" id="CHEBI:60377"/>
        <dbReference type="ChEBI" id="CHEBI:85987"/>
        <dbReference type="EC" id="2.4.99.12"/>
    </reaction>
</comment>
<proteinExistence type="inferred from homology"/>
<dbReference type="InterPro" id="IPR039901">
    <property type="entry name" value="Kdotransferase"/>
</dbReference>
<evidence type="ECO:0000256" key="5">
    <source>
        <dbReference type="ARBA" id="ARBA00022679"/>
    </source>
</evidence>
<feature type="site" description="Transition state stabilizer" evidence="9">
    <location>
        <position position="213"/>
    </location>
</feature>
<keyword evidence="13" id="KW-1185">Reference proteome</keyword>
<feature type="site" description="Transition state stabilizer" evidence="9">
    <location>
        <position position="135"/>
    </location>
</feature>
<keyword evidence="10" id="KW-1133">Transmembrane helix</keyword>
<dbReference type="GO" id="GO:0005886">
    <property type="term" value="C:plasma membrane"/>
    <property type="evidence" value="ECO:0007669"/>
    <property type="project" value="UniProtKB-SubCell"/>
</dbReference>
<feature type="active site" description="Proton acceptor" evidence="8">
    <location>
        <position position="66"/>
    </location>
</feature>
<evidence type="ECO:0000256" key="2">
    <source>
        <dbReference type="ARBA" id="ARBA00006380"/>
    </source>
</evidence>
<dbReference type="FunFam" id="3.40.50.2000:FF:000032">
    <property type="entry name" value="3-deoxy-D-manno-octulosonic acid transferase"/>
    <property type="match status" value="1"/>
</dbReference>
<evidence type="ECO:0000313" key="13">
    <source>
        <dbReference type="Proteomes" id="UP000315003"/>
    </source>
</evidence>
<dbReference type="Gene3D" id="3.40.50.2000">
    <property type="entry name" value="Glycogen Phosphorylase B"/>
    <property type="match status" value="1"/>
</dbReference>
<dbReference type="EC" id="2.4.99.12" evidence="3 10"/>
<organism evidence="12 13">
    <name type="scientific">Stieleria bergensis</name>
    <dbReference type="NCBI Taxonomy" id="2528025"/>
    <lineage>
        <taxon>Bacteria</taxon>
        <taxon>Pseudomonadati</taxon>
        <taxon>Planctomycetota</taxon>
        <taxon>Planctomycetia</taxon>
        <taxon>Pirellulales</taxon>
        <taxon>Pirellulaceae</taxon>
        <taxon>Stieleria</taxon>
    </lineage>
</organism>
<feature type="transmembrane region" description="Helical" evidence="10">
    <location>
        <begin position="6"/>
        <end position="23"/>
    </location>
</feature>
<dbReference type="EMBL" id="CP036272">
    <property type="protein sequence ID" value="QDT58964.1"/>
    <property type="molecule type" value="Genomic_DNA"/>
</dbReference>